<evidence type="ECO:0000313" key="2">
    <source>
        <dbReference type="EMBL" id="CAF4412045.1"/>
    </source>
</evidence>
<dbReference type="AlphaFoldDB" id="A0A815X231"/>
<organism evidence="1 3">
    <name type="scientific">Didymodactylos carnosus</name>
    <dbReference type="NCBI Taxonomy" id="1234261"/>
    <lineage>
        <taxon>Eukaryota</taxon>
        <taxon>Metazoa</taxon>
        <taxon>Spiralia</taxon>
        <taxon>Gnathifera</taxon>
        <taxon>Rotifera</taxon>
        <taxon>Eurotatoria</taxon>
        <taxon>Bdelloidea</taxon>
        <taxon>Philodinida</taxon>
        <taxon>Philodinidae</taxon>
        <taxon>Didymodactylos</taxon>
    </lineage>
</organism>
<proteinExistence type="predicted"/>
<dbReference type="Proteomes" id="UP000663829">
    <property type="component" value="Unassembled WGS sequence"/>
</dbReference>
<reference evidence="1" key="1">
    <citation type="submission" date="2021-02" db="EMBL/GenBank/DDBJ databases">
        <authorList>
            <person name="Nowell W R."/>
        </authorList>
    </citation>
    <scope>NUCLEOTIDE SEQUENCE</scope>
</reference>
<dbReference type="Proteomes" id="UP000681722">
    <property type="component" value="Unassembled WGS sequence"/>
</dbReference>
<accession>A0A815X231</accession>
<gene>
    <name evidence="1" type="ORF">GPM918_LOCUS39207</name>
    <name evidence="2" type="ORF">SRO942_LOCUS40066</name>
</gene>
<feature type="non-terminal residue" evidence="1">
    <location>
        <position position="37"/>
    </location>
</feature>
<comment type="caution">
    <text evidence="1">The sequence shown here is derived from an EMBL/GenBank/DDBJ whole genome shotgun (WGS) entry which is preliminary data.</text>
</comment>
<keyword evidence="3" id="KW-1185">Reference proteome</keyword>
<evidence type="ECO:0000313" key="3">
    <source>
        <dbReference type="Proteomes" id="UP000663829"/>
    </source>
</evidence>
<evidence type="ECO:0000313" key="1">
    <source>
        <dbReference type="EMBL" id="CAF1551043.1"/>
    </source>
</evidence>
<protein>
    <submittedName>
        <fullName evidence="1">Uncharacterized protein</fullName>
    </submittedName>
</protein>
<dbReference type="EMBL" id="CAJNOQ010027117">
    <property type="protein sequence ID" value="CAF1551043.1"/>
    <property type="molecule type" value="Genomic_DNA"/>
</dbReference>
<name>A0A815X231_9BILA</name>
<dbReference type="EMBL" id="CAJOBC010092796">
    <property type="protein sequence ID" value="CAF4412045.1"/>
    <property type="molecule type" value="Genomic_DNA"/>
</dbReference>
<sequence length="37" mass="3927">MGQTGSGQKETYGLEARKKFHELGLTGAGQVAEKCCL</sequence>